<name>A0A4Q2UZ58_FUSOX</name>
<accession>A0A4Q2UZ58</accession>
<feature type="compositionally biased region" description="Low complexity" evidence="1">
    <location>
        <begin position="67"/>
        <end position="77"/>
    </location>
</feature>
<dbReference type="PANTHER" id="PTHR38248:SF2">
    <property type="entry name" value="FUNK1 11"/>
    <property type="match status" value="1"/>
</dbReference>
<evidence type="ECO:0000313" key="4">
    <source>
        <dbReference type="Proteomes" id="UP000290540"/>
    </source>
</evidence>
<dbReference type="EMBL" id="MQTW01000811">
    <property type="protein sequence ID" value="RYC79020.1"/>
    <property type="molecule type" value="Genomic_DNA"/>
</dbReference>
<feature type="domain" description="Fungal-type protein kinase" evidence="2">
    <location>
        <begin position="406"/>
        <end position="565"/>
    </location>
</feature>
<evidence type="ECO:0000313" key="3">
    <source>
        <dbReference type="EMBL" id="RYC79020.1"/>
    </source>
</evidence>
<gene>
    <name evidence="3" type="ORF">BFJ63_vAg18101</name>
</gene>
<protein>
    <recommendedName>
        <fullName evidence="2">Fungal-type protein kinase domain-containing protein</fullName>
    </recommendedName>
</protein>
<dbReference type="Proteomes" id="UP000290540">
    <property type="component" value="Unassembled WGS sequence"/>
</dbReference>
<dbReference type="AlphaFoldDB" id="A0A4Q2UZ58"/>
<reference evidence="3 4" key="1">
    <citation type="submission" date="2016-12" db="EMBL/GenBank/DDBJ databases">
        <title>Draft genome sequence of Fusarium oxysporum causing rot on Narcissus.</title>
        <authorList>
            <person name="Armitage A.D."/>
            <person name="Taylor A."/>
            <person name="Clarkson J.P."/>
            <person name="Harrison R.J."/>
            <person name="Jackson A.C."/>
        </authorList>
    </citation>
    <scope>NUCLEOTIDE SEQUENCE [LARGE SCALE GENOMIC DNA]</scope>
    <source>
        <strain evidence="3 4">N139</strain>
    </source>
</reference>
<feature type="region of interest" description="Disordered" evidence="1">
    <location>
        <begin position="22"/>
        <end position="92"/>
    </location>
</feature>
<dbReference type="PANTHER" id="PTHR38248">
    <property type="entry name" value="FUNK1 6"/>
    <property type="match status" value="1"/>
</dbReference>
<dbReference type="InterPro" id="IPR040976">
    <property type="entry name" value="Pkinase_fungal"/>
</dbReference>
<dbReference type="Pfam" id="PF17667">
    <property type="entry name" value="Pkinase_fungal"/>
    <property type="match status" value="2"/>
</dbReference>
<evidence type="ECO:0000259" key="2">
    <source>
        <dbReference type="Pfam" id="PF17667"/>
    </source>
</evidence>
<sequence length="566" mass="63539">MSKRKRSLSVGEDNCAEFPFTISYETGDSPAHQKGHKNKKRKYDGQDENNRAQSQISPFNPKGSFKTSSTSPSPLLSHTASRLLPTNTGRGTLRSDLLRPISAAASHEFAFDTVEPFLKSAPASKSDAFIWYQTYDAVVGHTPPNRSIASFLQQTPWLRNPSTFANSSEHGKYLDDVLQEELRSMDANQYDVLSWSANFSDKLATSAGSHESCLTHYHRRRPLVQPNKPTEGYTAERRLDTSFVKDLSAGQDSRCRWSQISVPGQLKSNPPTDKALTAWLDLGRYSGEVLVAQNTRHSVLSLTICRSLTRVWVFAWLRGIASEQFDMNKMDVSLCPRNWLPLDEQKAARVRLDDYHCKPVAIHQGRLEWFDRAGHHRQGHAADTLHSWLSDDILESPFWRMTGILLVIKDAWRYPDRDEEGELLREATVEGIVNMVSYYHHETVQIDGADDDIRNNVRRGLDTAQPANCRPRRPIRRNNVVSGTLGVGRGSTRASRKRSSSQAGVAFPFSKRPCSVSSMAASSSLLNRVHRCVILEDFGISIYKASSRSALLAALKQCIEGHESLR</sequence>
<feature type="compositionally biased region" description="Polar residues" evidence="1">
    <location>
        <begin position="78"/>
        <end position="90"/>
    </location>
</feature>
<comment type="caution">
    <text evidence="3">The sequence shown here is derived from an EMBL/GenBank/DDBJ whole genome shotgun (WGS) entry which is preliminary data.</text>
</comment>
<evidence type="ECO:0000256" key="1">
    <source>
        <dbReference type="SAM" id="MobiDB-lite"/>
    </source>
</evidence>
<organism evidence="3 4">
    <name type="scientific">Fusarium oxysporum f. sp. narcissi</name>
    <dbReference type="NCBI Taxonomy" id="451672"/>
    <lineage>
        <taxon>Eukaryota</taxon>
        <taxon>Fungi</taxon>
        <taxon>Dikarya</taxon>
        <taxon>Ascomycota</taxon>
        <taxon>Pezizomycotina</taxon>
        <taxon>Sordariomycetes</taxon>
        <taxon>Hypocreomycetidae</taxon>
        <taxon>Hypocreales</taxon>
        <taxon>Nectriaceae</taxon>
        <taxon>Fusarium</taxon>
        <taxon>Fusarium oxysporum species complex</taxon>
    </lineage>
</organism>
<feature type="compositionally biased region" description="Basic residues" evidence="1">
    <location>
        <begin position="33"/>
        <end position="42"/>
    </location>
</feature>
<proteinExistence type="predicted"/>
<feature type="domain" description="Fungal-type protein kinase" evidence="2">
    <location>
        <begin position="248"/>
        <end position="330"/>
    </location>
</feature>